<name>A0A9W6TPR4_9STRA</name>
<feature type="compositionally biased region" description="Polar residues" evidence="1">
    <location>
        <begin position="214"/>
        <end position="225"/>
    </location>
</feature>
<dbReference type="OrthoDB" id="127023at2759"/>
<organism evidence="2 3">
    <name type="scientific">Phytophthora fragariaefolia</name>
    <dbReference type="NCBI Taxonomy" id="1490495"/>
    <lineage>
        <taxon>Eukaryota</taxon>
        <taxon>Sar</taxon>
        <taxon>Stramenopiles</taxon>
        <taxon>Oomycota</taxon>
        <taxon>Peronosporomycetes</taxon>
        <taxon>Peronosporales</taxon>
        <taxon>Peronosporaceae</taxon>
        <taxon>Phytophthora</taxon>
    </lineage>
</organism>
<evidence type="ECO:0000256" key="1">
    <source>
        <dbReference type="SAM" id="MobiDB-lite"/>
    </source>
</evidence>
<comment type="caution">
    <text evidence="2">The sequence shown here is derived from an EMBL/GenBank/DDBJ whole genome shotgun (WGS) entry which is preliminary data.</text>
</comment>
<proteinExistence type="predicted"/>
<evidence type="ECO:0000313" key="3">
    <source>
        <dbReference type="Proteomes" id="UP001165121"/>
    </source>
</evidence>
<dbReference type="Proteomes" id="UP001165121">
    <property type="component" value="Unassembled WGS sequence"/>
</dbReference>
<keyword evidence="3" id="KW-1185">Reference proteome</keyword>
<protein>
    <submittedName>
        <fullName evidence="2">Unnamed protein product</fullName>
    </submittedName>
</protein>
<dbReference type="EMBL" id="BSXT01000104">
    <property type="protein sequence ID" value="GMF17656.1"/>
    <property type="molecule type" value="Genomic_DNA"/>
</dbReference>
<accession>A0A9W6TPR4</accession>
<sequence>MVQTVVRAAKMYITDIDQRDWDEYAQRLTSVLNTYYDGTRDETPFYLRYYKMARTQTYELVQEAVAERARRQNEDASQLQIETGSQVWLYLDLVKPGYARKLAHMWRGTFRVAEPVYNFAVRLETADTPYQLFSFAHVSKLKTVREFPSRPMVQLVIPADKRFDFDEELLPEDSWSAQQPEDDVFKVKEILDTRESRATRYGRTRREFNGGGNATPSTLGSTRRT</sequence>
<gene>
    <name evidence="2" type="ORF">Pfra01_000129200</name>
</gene>
<feature type="region of interest" description="Disordered" evidence="1">
    <location>
        <begin position="202"/>
        <end position="225"/>
    </location>
</feature>
<dbReference type="AlphaFoldDB" id="A0A9W6TPR4"/>
<evidence type="ECO:0000313" key="2">
    <source>
        <dbReference type="EMBL" id="GMF17656.1"/>
    </source>
</evidence>
<reference evidence="2" key="1">
    <citation type="submission" date="2023-04" db="EMBL/GenBank/DDBJ databases">
        <title>Phytophthora fragariaefolia NBRC 109709.</title>
        <authorList>
            <person name="Ichikawa N."/>
            <person name="Sato H."/>
            <person name="Tonouchi N."/>
        </authorList>
    </citation>
    <scope>NUCLEOTIDE SEQUENCE</scope>
    <source>
        <strain evidence="2">NBRC 109709</strain>
    </source>
</reference>